<gene>
    <name evidence="1" type="ORF">KB213_10520</name>
</gene>
<protein>
    <submittedName>
        <fullName evidence="1">Uncharacterized protein</fullName>
    </submittedName>
</protein>
<dbReference type="EMBL" id="JAGRQH010000009">
    <property type="protein sequence ID" value="MBR0560486.1"/>
    <property type="molecule type" value="Genomic_DNA"/>
</dbReference>
<evidence type="ECO:0000313" key="2">
    <source>
        <dbReference type="Proteomes" id="UP000677812"/>
    </source>
</evidence>
<reference evidence="1 2" key="1">
    <citation type="submission" date="2021-04" db="EMBL/GenBank/DDBJ databases">
        <title>The complete genome sequence of Neokomagataea sp. TBRC 2177.</title>
        <authorList>
            <person name="Charoenyingcharoen P."/>
            <person name="Yukphan P."/>
        </authorList>
    </citation>
    <scope>NUCLEOTIDE SEQUENCE [LARGE SCALE GENOMIC DNA]</scope>
    <source>
        <strain evidence="1 2">TBRC 2177</strain>
    </source>
</reference>
<proteinExistence type="predicted"/>
<dbReference type="Proteomes" id="UP000677812">
    <property type="component" value="Unassembled WGS sequence"/>
</dbReference>
<keyword evidence="2" id="KW-1185">Reference proteome</keyword>
<evidence type="ECO:0000313" key="1">
    <source>
        <dbReference type="EMBL" id="MBR0560486.1"/>
    </source>
</evidence>
<sequence length="119" mass="12789">MMNTLQSMTLCGLPVEVVTYEDGTALLRTVGLYPVNGNDWHGPYASKDAAIADFTAKKAQPILTQDDVARGRADGRIARCSDGVERLLCCDGWTGATHLVAFTVANAPKPPVQTVKRRA</sequence>
<name>A0ABS5E997_9PROT</name>
<comment type="caution">
    <text evidence="1">The sequence shown here is derived from an EMBL/GenBank/DDBJ whole genome shotgun (WGS) entry which is preliminary data.</text>
</comment>
<organism evidence="1 2">
    <name type="scientific">Neokomagataea anthophila</name>
    <dbReference type="NCBI Taxonomy" id="2826925"/>
    <lineage>
        <taxon>Bacteria</taxon>
        <taxon>Pseudomonadati</taxon>
        <taxon>Pseudomonadota</taxon>
        <taxon>Alphaproteobacteria</taxon>
        <taxon>Acetobacterales</taxon>
        <taxon>Acetobacteraceae</taxon>
        <taxon>Neokomagataea</taxon>
    </lineage>
</organism>
<accession>A0ABS5E997</accession>